<dbReference type="Gene3D" id="3.90.850.10">
    <property type="entry name" value="Fumarylacetoacetase-like, C-terminal domain"/>
    <property type="match status" value="1"/>
</dbReference>
<protein>
    <submittedName>
        <fullName evidence="3">5-carboxymethyl-2-hydroxymuconate isomerase</fullName>
    </submittedName>
</protein>
<feature type="domain" description="Fumarylacetoacetase-like C-terminal" evidence="2">
    <location>
        <begin position="27"/>
        <end position="227"/>
    </location>
</feature>
<dbReference type="InterPro" id="IPR036663">
    <property type="entry name" value="Fumarylacetoacetase_C_sf"/>
</dbReference>
<accession>A0A178YEQ0</accession>
<proteinExistence type="predicted"/>
<dbReference type="PANTHER" id="PTHR11820">
    <property type="entry name" value="ACYLPYRUVASE"/>
    <property type="match status" value="1"/>
</dbReference>
<organism evidence="3 4">
    <name type="scientific">Sinorhizobium saheli</name>
    <dbReference type="NCBI Taxonomy" id="36856"/>
    <lineage>
        <taxon>Bacteria</taxon>
        <taxon>Pseudomonadati</taxon>
        <taxon>Pseudomonadota</taxon>
        <taxon>Alphaproteobacteria</taxon>
        <taxon>Hyphomicrobiales</taxon>
        <taxon>Rhizobiaceae</taxon>
        <taxon>Sinorhizobium/Ensifer group</taxon>
        <taxon>Sinorhizobium</taxon>
    </lineage>
</organism>
<dbReference type="Pfam" id="PF01557">
    <property type="entry name" value="FAA_hydrolase"/>
    <property type="match status" value="1"/>
</dbReference>
<keyword evidence="4" id="KW-1185">Reference proteome</keyword>
<keyword evidence="1" id="KW-0479">Metal-binding</keyword>
<dbReference type="RefSeq" id="WP_066873305.1">
    <property type="nucleotide sequence ID" value="NZ_LNQB01000070.1"/>
</dbReference>
<keyword evidence="3" id="KW-0413">Isomerase</keyword>
<dbReference type="SUPFAM" id="SSF56529">
    <property type="entry name" value="FAH"/>
    <property type="match status" value="1"/>
</dbReference>
<comment type="caution">
    <text evidence="3">The sequence shown here is derived from an EMBL/GenBank/DDBJ whole genome shotgun (WGS) entry which is preliminary data.</text>
</comment>
<dbReference type="PANTHER" id="PTHR11820:SF90">
    <property type="entry name" value="FLUTATHIONE S-TRANSFERASE"/>
    <property type="match status" value="1"/>
</dbReference>
<gene>
    <name evidence="3" type="ORF">ATB98_04050</name>
</gene>
<name>A0A178YEQ0_SINSA</name>
<evidence type="ECO:0000256" key="1">
    <source>
        <dbReference type="ARBA" id="ARBA00022723"/>
    </source>
</evidence>
<dbReference type="GO" id="GO:0016853">
    <property type="term" value="F:isomerase activity"/>
    <property type="evidence" value="ECO:0007669"/>
    <property type="project" value="UniProtKB-KW"/>
</dbReference>
<dbReference type="AlphaFoldDB" id="A0A178YEQ0"/>
<dbReference type="EMBL" id="LNQB01000070">
    <property type="protein sequence ID" value="OAP45842.1"/>
    <property type="molecule type" value="Genomic_DNA"/>
</dbReference>
<dbReference type="GO" id="GO:0018773">
    <property type="term" value="F:acetylpyruvate hydrolase activity"/>
    <property type="evidence" value="ECO:0007669"/>
    <property type="project" value="TreeGrafter"/>
</dbReference>
<evidence type="ECO:0000313" key="3">
    <source>
        <dbReference type="EMBL" id="OAP45842.1"/>
    </source>
</evidence>
<evidence type="ECO:0000259" key="2">
    <source>
        <dbReference type="Pfam" id="PF01557"/>
    </source>
</evidence>
<sequence>METVLAPPPPVLLPISGSPVGFPVRRVYCVGRNYAAHAIEMGHDPEREPPFFFQKNPDNLLPPGQDFPYPPLSSDVHHEVELIVAMRGGGADIPVQEAPDHIFGYGVGIDFTRRDLQAEAKKAGKPWTAAKAFEHSAPVSAIAPVTAVGHPANGNIWLKVNGELRQQGDLGQMIWKVPEIIAELSRMFTLAPGDVIMTGTPSGVGPVVRGDVVTCGIDGVAALSVKVI</sequence>
<dbReference type="OrthoDB" id="5197601at2"/>
<dbReference type="Proteomes" id="UP000078507">
    <property type="component" value="Unassembled WGS sequence"/>
</dbReference>
<evidence type="ECO:0000313" key="4">
    <source>
        <dbReference type="Proteomes" id="UP000078507"/>
    </source>
</evidence>
<reference evidence="3 4" key="1">
    <citation type="submission" date="2015-11" db="EMBL/GenBank/DDBJ databases">
        <title>Ensifer anhuiense sp. nov., an effective nitrogen fixation bacterium with Glycine soja.</title>
        <authorList>
            <person name="Yan H."/>
            <person name="Chen W."/>
        </authorList>
    </citation>
    <scope>NUCLEOTIDE SEQUENCE [LARGE SCALE GENOMIC DNA]</scope>
    <source>
        <strain evidence="3 4">LMG 7837</strain>
    </source>
</reference>
<dbReference type="InterPro" id="IPR011234">
    <property type="entry name" value="Fumarylacetoacetase-like_C"/>
</dbReference>
<dbReference type="STRING" id="36856.ATB98_04050"/>
<dbReference type="GO" id="GO:0046872">
    <property type="term" value="F:metal ion binding"/>
    <property type="evidence" value="ECO:0007669"/>
    <property type="project" value="UniProtKB-KW"/>
</dbReference>